<keyword evidence="6" id="KW-0472">Membrane</keyword>
<name>A0A6P0UG69_9FLAO</name>
<evidence type="ECO:0000256" key="1">
    <source>
        <dbReference type="ARBA" id="ARBA00005952"/>
    </source>
</evidence>
<evidence type="ECO:0000256" key="4">
    <source>
        <dbReference type="ARBA" id="ARBA00023015"/>
    </source>
</evidence>
<evidence type="ECO:0000256" key="3">
    <source>
        <dbReference type="ARBA" id="ARBA00022884"/>
    </source>
</evidence>
<organism evidence="8 9">
    <name type="scientific">Leptobacterium flavescens</name>
    <dbReference type="NCBI Taxonomy" id="472055"/>
    <lineage>
        <taxon>Bacteria</taxon>
        <taxon>Pseudomonadati</taxon>
        <taxon>Bacteroidota</taxon>
        <taxon>Flavobacteriia</taxon>
        <taxon>Flavobacteriales</taxon>
        <taxon>Flavobacteriaceae</taxon>
        <taxon>Leptobacterium</taxon>
    </lineage>
</organism>
<keyword evidence="4" id="KW-0805">Transcription regulation</keyword>
<evidence type="ECO:0000256" key="5">
    <source>
        <dbReference type="ARBA" id="ARBA00023163"/>
    </source>
</evidence>
<dbReference type="PANTHER" id="PTHR11078:SF3">
    <property type="entry name" value="ANTITERMINATION NUSB DOMAIN-CONTAINING PROTEIN"/>
    <property type="match status" value="1"/>
</dbReference>
<keyword evidence="5" id="KW-0804">Transcription</keyword>
<accession>A0A6P0UG69</accession>
<evidence type="ECO:0000256" key="2">
    <source>
        <dbReference type="ARBA" id="ARBA00022814"/>
    </source>
</evidence>
<dbReference type="Proteomes" id="UP000468581">
    <property type="component" value="Unassembled WGS sequence"/>
</dbReference>
<dbReference type="PANTHER" id="PTHR11078">
    <property type="entry name" value="N UTILIZATION SUBSTANCE PROTEIN B-RELATED"/>
    <property type="match status" value="1"/>
</dbReference>
<keyword evidence="9" id="KW-1185">Reference proteome</keyword>
<reference evidence="8 9" key="1">
    <citation type="submission" date="2020-01" db="EMBL/GenBank/DDBJ databases">
        <title>Leptobacterium flavescens.</title>
        <authorList>
            <person name="Wang G."/>
        </authorList>
    </citation>
    <scope>NUCLEOTIDE SEQUENCE [LARGE SCALE GENOMIC DNA]</scope>
    <source>
        <strain evidence="8 9">KCTC 22160</strain>
    </source>
</reference>
<dbReference type="InterPro" id="IPR035926">
    <property type="entry name" value="NusB-like_sf"/>
</dbReference>
<feature type="domain" description="NusB/RsmB/TIM44" evidence="7">
    <location>
        <begin position="195"/>
        <end position="287"/>
    </location>
</feature>
<dbReference type="GO" id="GO:0031564">
    <property type="term" value="P:transcription antitermination"/>
    <property type="evidence" value="ECO:0007669"/>
    <property type="project" value="UniProtKB-KW"/>
</dbReference>
<dbReference type="EMBL" id="JAABOO010000001">
    <property type="protein sequence ID" value="NER12235.1"/>
    <property type="molecule type" value="Genomic_DNA"/>
</dbReference>
<dbReference type="InterPro" id="IPR006027">
    <property type="entry name" value="NusB_RsmB_TIM44"/>
</dbReference>
<dbReference type="SUPFAM" id="SSF48013">
    <property type="entry name" value="NusB-like"/>
    <property type="match status" value="1"/>
</dbReference>
<dbReference type="InterPro" id="IPR011605">
    <property type="entry name" value="NusB_fam"/>
</dbReference>
<evidence type="ECO:0000259" key="7">
    <source>
        <dbReference type="Pfam" id="PF01029"/>
    </source>
</evidence>
<proteinExistence type="inferred from homology"/>
<dbReference type="Pfam" id="PF01029">
    <property type="entry name" value="NusB"/>
    <property type="match status" value="1"/>
</dbReference>
<dbReference type="GO" id="GO:0003723">
    <property type="term" value="F:RNA binding"/>
    <property type="evidence" value="ECO:0007669"/>
    <property type="project" value="UniProtKB-KW"/>
</dbReference>
<dbReference type="NCBIfam" id="TIGR01951">
    <property type="entry name" value="nusB"/>
    <property type="match status" value="1"/>
</dbReference>
<protein>
    <submittedName>
        <fullName evidence="8">Transcription antitermination factor NusB</fullName>
    </submittedName>
</protein>
<dbReference type="AlphaFoldDB" id="A0A6P0UG69"/>
<keyword evidence="6" id="KW-1133">Transmembrane helix</keyword>
<dbReference type="GO" id="GO:0006353">
    <property type="term" value="P:DNA-templated transcription termination"/>
    <property type="evidence" value="ECO:0007669"/>
    <property type="project" value="InterPro"/>
</dbReference>
<comment type="caution">
    <text evidence="8">The sequence shown here is derived from an EMBL/GenBank/DDBJ whole genome shotgun (WGS) entry which is preliminary data.</text>
</comment>
<evidence type="ECO:0000256" key="6">
    <source>
        <dbReference type="SAM" id="Phobius"/>
    </source>
</evidence>
<comment type="similarity">
    <text evidence="1">Belongs to the NusB family.</text>
</comment>
<keyword evidence="2" id="KW-0889">Transcription antitermination</keyword>
<evidence type="ECO:0000313" key="8">
    <source>
        <dbReference type="EMBL" id="NER12235.1"/>
    </source>
</evidence>
<evidence type="ECO:0000313" key="9">
    <source>
        <dbReference type="Proteomes" id="UP000468581"/>
    </source>
</evidence>
<dbReference type="GO" id="GO:0005829">
    <property type="term" value="C:cytosol"/>
    <property type="evidence" value="ECO:0007669"/>
    <property type="project" value="TreeGrafter"/>
</dbReference>
<gene>
    <name evidence="8" type="primary">nusB</name>
    <name evidence="8" type="ORF">GWK08_02160</name>
</gene>
<keyword evidence="3" id="KW-0694">RNA-binding</keyword>
<dbReference type="Gene3D" id="1.10.940.10">
    <property type="entry name" value="NusB-like"/>
    <property type="match status" value="1"/>
</dbReference>
<feature type="transmembrane region" description="Helical" evidence="6">
    <location>
        <begin position="30"/>
        <end position="47"/>
    </location>
</feature>
<sequence length="303" mass="35807">MQSIYALIQSKNTDMQKEEKFLTVSMENMYNLYVTLLNLIIAVQKLAEDQLLISQKKYLATEAEKNPNKKFINNEILQYLKENTLLQNITKERRLTDWDLEEDYVKLIYKEILESPVYEEYMKTEKSSFAEDKDLIIEIFKTIIAPNDKLYEYIEDNRLTWVDDLPLVNTLILKIFKKLKPEPPENYFTPKLFKDMDDKEFSRNLFRKTILNDEKFQEEIIGKTPNWDAERITEIDSILLKMAICEFHKFPSIPVKVTINEYLEIAKEYSTPKSSIFINGVLDKLVKDYTTNNSLNKSGRGLM</sequence>
<keyword evidence="6" id="KW-0812">Transmembrane</keyword>